<gene>
    <name evidence="2" type="ORF">EKO04_008078</name>
</gene>
<name>A0A8H7J026_9PLEO</name>
<proteinExistence type="predicted"/>
<reference evidence="2" key="2">
    <citation type="submission" date="2020-09" db="EMBL/GenBank/DDBJ databases">
        <title>Reference genome assembly for Australian Ascochyta lentis isolate Al4.</title>
        <authorList>
            <person name="Lee R.C."/>
            <person name="Farfan-Caceres L.M."/>
            <person name="Debler J.W."/>
            <person name="Williams A.H."/>
            <person name="Henares B.M."/>
        </authorList>
    </citation>
    <scope>NUCLEOTIDE SEQUENCE</scope>
    <source>
        <strain evidence="2">Al4</strain>
    </source>
</reference>
<keyword evidence="3" id="KW-1185">Reference proteome</keyword>
<dbReference type="AlphaFoldDB" id="A0A8H7J026"/>
<organism evidence="2 3">
    <name type="scientific">Ascochyta lentis</name>
    <dbReference type="NCBI Taxonomy" id="205686"/>
    <lineage>
        <taxon>Eukaryota</taxon>
        <taxon>Fungi</taxon>
        <taxon>Dikarya</taxon>
        <taxon>Ascomycota</taxon>
        <taxon>Pezizomycotina</taxon>
        <taxon>Dothideomycetes</taxon>
        <taxon>Pleosporomycetidae</taxon>
        <taxon>Pleosporales</taxon>
        <taxon>Pleosporineae</taxon>
        <taxon>Didymellaceae</taxon>
        <taxon>Ascochyta</taxon>
    </lineage>
</organism>
<evidence type="ECO:0000313" key="2">
    <source>
        <dbReference type="EMBL" id="KAF9694289.1"/>
    </source>
</evidence>
<protein>
    <submittedName>
        <fullName evidence="2">Uncharacterized protein</fullName>
    </submittedName>
</protein>
<evidence type="ECO:0000313" key="3">
    <source>
        <dbReference type="Proteomes" id="UP000651452"/>
    </source>
</evidence>
<comment type="caution">
    <text evidence="2">The sequence shown here is derived from an EMBL/GenBank/DDBJ whole genome shotgun (WGS) entry which is preliminary data.</text>
</comment>
<feature type="region of interest" description="Disordered" evidence="1">
    <location>
        <begin position="64"/>
        <end position="84"/>
    </location>
</feature>
<evidence type="ECO:0000256" key="1">
    <source>
        <dbReference type="SAM" id="MobiDB-lite"/>
    </source>
</evidence>
<accession>A0A8H7J026</accession>
<dbReference type="Proteomes" id="UP000651452">
    <property type="component" value="Unassembled WGS sequence"/>
</dbReference>
<sequence length="84" mass="9005">MELATIFKNGLAAQKLKDAREAKRAALRQKFKNDVDAKKPVKAVKVKFAANPMAPAGSEFHSTEIGIPVRSGPGNTFDKANPAV</sequence>
<reference evidence="2" key="1">
    <citation type="submission" date="2018-12" db="EMBL/GenBank/DDBJ databases">
        <authorList>
            <person name="Syme R.A."/>
            <person name="Farfan-Caceres L."/>
            <person name="Lichtenzveig J."/>
        </authorList>
    </citation>
    <scope>NUCLEOTIDE SEQUENCE</scope>
    <source>
        <strain evidence="2">Al4</strain>
    </source>
</reference>
<dbReference type="EMBL" id="RZGK01000014">
    <property type="protein sequence ID" value="KAF9694289.1"/>
    <property type="molecule type" value="Genomic_DNA"/>
</dbReference>